<evidence type="ECO:0000259" key="7">
    <source>
        <dbReference type="PROSITE" id="PS50240"/>
    </source>
</evidence>
<dbReference type="InterPro" id="IPR009003">
    <property type="entry name" value="Peptidase_S1_PA"/>
</dbReference>
<evidence type="ECO:0000256" key="1">
    <source>
        <dbReference type="ARBA" id="ARBA00022670"/>
    </source>
</evidence>
<reference evidence="9" key="1">
    <citation type="submission" date="2013-02" db="EMBL/GenBank/DDBJ databases">
        <authorList>
            <person name="Hughes D."/>
        </authorList>
    </citation>
    <scope>NUCLEOTIDE SEQUENCE</scope>
    <source>
        <strain>Durham</strain>
        <strain evidence="9">NC isolate 2 -- Noor lab</strain>
    </source>
</reference>
<keyword evidence="4" id="KW-0720">Serine protease</keyword>
<keyword evidence="5" id="KW-0865">Zymogen</keyword>
<dbReference type="InterPro" id="IPR051333">
    <property type="entry name" value="CLIP_Serine_Protease"/>
</dbReference>
<feature type="domain" description="Peptidase S1" evidence="7">
    <location>
        <begin position="1"/>
        <end position="156"/>
    </location>
</feature>
<dbReference type="InterPro" id="IPR001254">
    <property type="entry name" value="Trypsin_dom"/>
</dbReference>
<evidence type="ECO:0000256" key="3">
    <source>
        <dbReference type="ARBA" id="ARBA00022801"/>
    </source>
</evidence>
<accession>T1GAA4</accession>
<dbReference type="PROSITE" id="PS50240">
    <property type="entry name" value="TRYPSIN_DOM"/>
    <property type="match status" value="1"/>
</dbReference>
<dbReference type="InterPro" id="IPR043504">
    <property type="entry name" value="Peptidase_S1_PA_chymotrypsin"/>
</dbReference>
<evidence type="ECO:0000256" key="6">
    <source>
        <dbReference type="ARBA" id="ARBA00023157"/>
    </source>
</evidence>
<evidence type="ECO:0000256" key="5">
    <source>
        <dbReference type="ARBA" id="ARBA00023145"/>
    </source>
</evidence>
<reference evidence="8" key="2">
    <citation type="submission" date="2015-06" db="UniProtKB">
        <authorList>
            <consortium name="EnsemblMetazoa"/>
        </authorList>
    </citation>
    <scope>IDENTIFICATION</scope>
</reference>
<keyword evidence="2" id="KW-0732">Signal</keyword>
<evidence type="ECO:0000313" key="8">
    <source>
        <dbReference type="EnsemblMetazoa" id="MESCA000154-PA"/>
    </source>
</evidence>
<evidence type="ECO:0000256" key="2">
    <source>
        <dbReference type="ARBA" id="ARBA00022729"/>
    </source>
</evidence>
<dbReference type="EnsemblMetazoa" id="MESCA000154-RA">
    <property type="protein sequence ID" value="MESCA000154-PA"/>
    <property type="gene ID" value="MESCA000154"/>
</dbReference>
<name>T1GAA4_MEGSC</name>
<dbReference type="Gene3D" id="2.40.10.10">
    <property type="entry name" value="Trypsin-like serine proteases"/>
    <property type="match status" value="1"/>
</dbReference>
<protein>
    <recommendedName>
        <fullName evidence="7">Peptidase S1 domain-containing protein</fullName>
    </recommendedName>
</protein>
<dbReference type="SMART" id="SM00020">
    <property type="entry name" value="Tryp_SPc"/>
    <property type="match status" value="1"/>
</dbReference>
<dbReference type="GO" id="GO:0006508">
    <property type="term" value="P:proteolysis"/>
    <property type="evidence" value="ECO:0007669"/>
    <property type="project" value="UniProtKB-KW"/>
</dbReference>
<dbReference type="STRING" id="36166.T1GAA4"/>
<evidence type="ECO:0000313" key="9">
    <source>
        <dbReference type="Proteomes" id="UP000015102"/>
    </source>
</evidence>
<keyword evidence="1" id="KW-0645">Protease</keyword>
<dbReference type="OMA" id="YGRECEN"/>
<dbReference type="Pfam" id="PF00089">
    <property type="entry name" value="Trypsin"/>
    <property type="match status" value="1"/>
</dbReference>
<organism evidence="8 9">
    <name type="scientific">Megaselia scalaris</name>
    <name type="common">Humpbacked fly</name>
    <name type="synonym">Phora scalaris</name>
    <dbReference type="NCBI Taxonomy" id="36166"/>
    <lineage>
        <taxon>Eukaryota</taxon>
        <taxon>Metazoa</taxon>
        <taxon>Ecdysozoa</taxon>
        <taxon>Arthropoda</taxon>
        <taxon>Hexapoda</taxon>
        <taxon>Insecta</taxon>
        <taxon>Pterygota</taxon>
        <taxon>Neoptera</taxon>
        <taxon>Endopterygota</taxon>
        <taxon>Diptera</taxon>
        <taxon>Brachycera</taxon>
        <taxon>Muscomorpha</taxon>
        <taxon>Platypezoidea</taxon>
        <taxon>Phoridae</taxon>
        <taxon>Megaseliini</taxon>
        <taxon>Megaselia</taxon>
    </lineage>
</organism>
<evidence type="ECO:0000256" key="4">
    <source>
        <dbReference type="ARBA" id="ARBA00022825"/>
    </source>
</evidence>
<dbReference type="Proteomes" id="UP000015102">
    <property type="component" value="Unassembled WGS sequence"/>
</dbReference>
<keyword evidence="9" id="KW-1185">Reference proteome</keyword>
<dbReference type="HOGENOM" id="CLU_006842_7_6_1"/>
<dbReference type="FunFam" id="2.40.10.10:FF:000025">
    <property type="entry name" value="serine proteases 1/2"/>
    <property type="match status" value="1"/>
</dbReference>
<dbReference type="PANTHER" id="PTHR24260:SF134">
    <property type="entry name" value="AT07769P-RELATED"/>
    <property type="match status" value="1"/>
</dbReference>
<proteinExistence type="predicted"/>
<dbReference type="PANTHER" id="PTHR24260">
    <property type="match status" value="1"/>
</dbReference>
<dbReference type="AlphaFoldDB" id="T1GAA4"/>
<dbReference type="InterPro" id="IPR033116">
    <property type="entry name" value="TRYPSIN_SER"/>
</dbReference>
<dbReference type="PROSITE" id="PS00135">
    <property type="entry name" value="TRYPSIN_SER"/>
    <property type="match status" value="1"/>
</dbReference>
<sequence>VDALDVYLGALDRTAKKETGREIIRITKEPSDLPKKTDETFVDKKAIASGWGRISDQSQGATNLLRFIETEIMSNSACGRYFFGSVKSTNICIRTKSTHKSTCNGDSGGPLVVLDGDKPVLVGATSFGSGVGCEAGFPGVFTRVTSYLDWISEHSDVKV</sequence>
<keyword evidence="3" id="KW-0378">Hydrolase</keyword>
<dbReference type="SUPFAM" id="SSF50494">
    <property type="entry name" value="Trypsin-like serine proteases"/>
    <property type="match status" value="1"/>
</dbReference>
<dbReference type="GO" id="GO:0004252">
    <property type="term" value="F:serine-type endopeptidase activity"/>
    <property type="evidence" value="ECO:0007669"/>
    <property type="project" value="InterPro"/>
</dbReference>
<keyword evidence="6" id="KW-1015">Disulfide bond</keyword>
<dbReference type="EMBL" id="CAQQ02199068">
    <property type="status" value="NOT_ANNOTATED_CDS"/>
    <property type="molecule type" value="Genomic_DNA"/>
</dbReference>